<dbReference type="AlphaFoldDB" id="A0A9D1U5A3"/>
<comment type="caution">
    <text evidence="8">The sequence shown here is derived from an EMBL/GenBank/DDBJ whole genome shotgun (WGS) entry which is preliminary data.</text>
</comment>
<feature type="domain" description="Major facilitator superfamily (MFS) profile" evidence="7">
    <location>
        <begin position="4"/>
        <end position="244"/>
    </location>
</feature>
<dbReference type="Proteomes" id="UP000886822">
    <property type="component" value="Unassembled WGS sequence"/>
</dbReference>
<evidence type="ECO:0000256" key="4">
    <source>
        <dbReference type="ARBA" id="ARBA00022989"/>
    </source>
</evidence>
<dbReference type="PANTHER" id="PTHR42718">
    <property type="entry name" value="MAJOR FACILITATOR SUPERFAMILY MULTIDRUG TRANSPORTER MFSC"/>
    <property type="match status" value="1"/>
</dbReference>
<evidence type="ECO:0000256" key="3">
    <source>
        <dbReference type="ARBA" id="ARBA00022692"/>
    </source>
</evidence>
<dbReference type="InterPro" id="IPR036259">
    <property type="entry name" value="MFS_trans_sf"/>
</dbReference>
<dbReference type="SUPFAM" id="SSF103473">
    <property type="entry name" value="MFS general substrate transporter"/>
    <property type="match status" value="1"/>
</dbReference>
<feature type="transmembrane region" description="Helical" evidence="6">
    <location>
        <begin position="60"/>
        <end position="77"/>
    </location>
</feature>
<evidence type="ECO:0000313" key="8">
    <source>
        <dbReference type="EMBL" id="HIW72237.1"/>
    </source>
</evidence>
<accession>A0A9D1U5A3</accession>
<reference evidence="8" key="1">
    <citation type="journal article" date="2021" name="PeerJ">
        <title>Extensive microbial diversity within the chicken gut microbiome revealed by metagenomics and culture.</title>
        <authorList>
            <person name="Gilroy R."/>
            <person name="Ravi A."/>
            <person name="Getino M."/>
            <person name="Pursley I."/>
            <person name="Horton D.L."/>
            <person name="Alikhan N.F."/>
            <person name="Baker D."/>
            <person name="Gharbi K."/>
            <person name="Hall N."/>
            <person name="Watson M."/>
            <person name="Adriaenssens E.M."/>
            <person name="Foster-Nyarko E."/>
            <person name="Jarju S."/>
            <person name="Secka A."/>
            <person name="Antonio M."/>
            <person name="Oren A."/>
            <person name="Chaudhuri R.R."/>
            <person name="La Ragione R."/>
            <person name="Hildebrand F."/>
            <person name="Pallen M.J."/>
        </authorList>
    </citation>
    <scope>NUCLEOTIDE SEQUENCE</scope>
    <source>
        <strain evidence="8">CHK173-259</strain>
    </source>
</reference>
<keyword evidence="5 6" id="KW-0472">Membrane</keyword>
<proteinExistence type="predicted"/>
<evidence type="ECO:0000313" key="9">
    <source>
        <dbReference type="Proteomes" id="UP000886822"/>
    </source>
</evidence>
<dbReference type="InterPro" id="IPR020846">
    <property type="entry name" value="MFS_dom"/>
</dbReference>
<reference evidence="8" key="2">
    <citation type="submission" date="2021-04" db="EMBL/GenBank/DDBJ databases">
        <authorList>
            <person name="Gilroy R."/>
        </authorList>
    </citation>
    <scope>NUCLEOTIDE SEQUENCE</scope>
    <source>
        <strain evidence="8">CHK173-259</strain>
    </source>
</reference>
<dbReference type="Pfam" id="PF07690">
    <property type="entry name" value="MFS_1"/>
    <property type="match status" value="1"/>
</dbReference>
<dbReference type="GO" id="GO:0022857">
    <property type="term" value="F:transmembrane transporter activity"/>
    <property type="evidence" value="ECO:0007669"/>
    <property type="project" value="InterPro"/>
</dbReference>
<keyword evidence="4 6" id="KW-1133">Transmembrane helix</keyword>
<dbReference type="Gene3D" id="1.20.1250.20">
    <property type="entry name" value="MFS general substrate transporter like domains"/>
    <property type="match status" value="1"/>
</dbReference>
<sequence>MTSFLSIVALINGINGYGDKVLSLCLGLGLGAAFLRHEMVATAPLIPRQIFKLAQRRQTYLIRFFYSAAITGFWFFTPRVLQSLYGLSPILVGISFLSMTLVNFISAKQVDRLAHRWGNRRLLLVGLGIALLGFAGLLGIHTAGNFWLTVAVPMILIGYGQGLVLSPVTTLAIDGLDSAVAGIGSSLINVMLQIGGVTGLAVLATLFGQETPVTAYHLEVWGIVGFVGLSLLLAVKLVWNDRKK</sequence>
<protein>
    <submittedName>
        <fullName evidence="8">MFS transporter</fullName>
    </submittedName>
</protein>
<evidence type="ECO:0000256" key="6">
    <source>
        <dbReference type="SAM" id="Phobius"/>
    </source>
</evidence>
<feature type="transmembrane region" description="Helical" evidence="6">
    <location>
        <begin position="187"/>
        <end position="208"/>
    </location>
</feature>
<evidence type="ECO:0000256" key="1">
    <source>
        <dbReference type="ARBA" id="ARBA00004651"/>
    </source>
</evidence>
<feature type="transmembrane region" description="Helical" evidence="6">
    <location>
        <begin position="122"/>
        <end position="140"/>
    </location>
</feature>
<feature type="transmembrane region" description="Helical" evidence="6">
    <location>
        <begin position="220"/>
        <end position="239"/>
    </location>
</feature>
<keyword evidence="2" id="KW-0813">Transport</keyword>
<name>A0A9D1U5A3_9LACO</name>
<keyword evidence="3 6" id="KW-0812">Transmembrane</keyword>
<feature type="transmembrane region" description="Helical" evidence="6">
    <location>
        <begin position="83"/>
        <end position="102"/>
    </location>
</feature>
<gene>
    <name evidence="8" type="ORF">H9875_06370</name>
</gene>
<evidence type="ECO:0000256" key="5">
    <source>
        <dbReference type="ARBA" id="ARBA00023136"/>
    </source>
</evidence>
<evidence type="ECO:0000256" key="2">
    <source>
        <dbReference type="ARBA" id="ARBA00022448"/>
    </source>
</evidence>
<comment type="subcellular location">
    <subcellularLocation>
        <location evidence="1">Cell membrane</location>
        <topology evidence="1">Multi-pass membrane protein</topology>
    </subcellularLocation>
</comment>
<evidence type="ECO:0000259" key="7">
    <source>
        <dbReference type="PROSITE" id="PS50850"/>
    </source>
</evidence>
<dbReference type="EMBL" id="DXGJ01000049">
    <property type="protein sequence ID" value="HIW72237.1"/>
    <property type="molecule type" value="Genomic_DNA"/>
</dbReference>
<organism evidence="8 9">
    <name type="scientific">Candidatus Levilactobacillus faecigallinarum</name>
    <dbReference type="NCBI Taxonomy" id="2838638"/>
    <lineage>
        <taxon>Bacteria</taxon>
        <taxon>Bacillati</taxon>
        <taxon>Bacillota</taxon>
        <taxon>Bacilli</taxon>
        <taxon>Lactobacillales</taxon>
        <taxon>Lactobacillaceae</taxon>
        <taxon>Levilactobacillus</taxon>
    </lineage>
</organism>
<dbReference type="PANTHER" id="PTHR42718:SF39">
    <property type="entry name" value="ACTINORHODIN TRANSPORTER-RELATED"/>
    <property type="match status" value="1"/>
</dbReference>
<feature type="transmembrane region" description="Helical" evidence="6">
    <location>
        <begin position="146"/>
        <end position="166"/>
    </location>
</feature>
<dbReference type="InterPro" id="IPR011701">
    <property type="entry name" value="MFS"/>
</dbReference>
<dbReference type="PROSITE" id="PS50850">
    <property type="entry name" value="MFS"/>
    <property type="match status" value="1"/>
</dbReference>
<dbReference type="GO" id="GO:0005886">
    <property type="term" value="C:plasma membrane"/>
    <property type="evidence" value="ECO:0007669"/>
    <property type="project" value="UniProtKB-SubCell"/>
</dbReference>